<feature type="domain" description="3-hydroxyacyl-CoA dehydrogenase C-terminal" evidence="6">
    <location>
        <begin position="210"/>
        <end position="306"/>
    </location>
</feature>
<feature type="binding site" evidence="5">
    <location>
        <position position="57"/>
    </location>
    <ligand>
        <name>NAD(+)</name>
        <dbReference type="ChEBI" id="CHEBI:57540"/>
    </ligand>
</feature>
<gene>
    <name evidence="8" type="ORF">AKO1_006405</name>
    <name evidence="9" type="ORF">AKO1_006515</name>
</gene>
<proteinExistence type="inferred from homology"/>
<dbReference type="InterPro" id="IPR036291">
    <property type="entry name" value="NAD(P)-bd_dom_sf"/>
</dbReference>
<feature type="binding site" evidence="5">
    <location>
        <position position="143"/>
    </location>
    <ligand>
        <name>NAD(+)</name>
        <dbReference type="ChEBI" id="CHEBI:57540"/>
    </ligand>
</feature>
<dbReference type="AlphaFoldDB" id="A0AAW2YHW1"/>
<sequence>MNRIPLRFVSTRCLPPRHYSTTNNPIQTVGVIGAGQMGNGIALVAAMNAKKNVVLVDSNQKSLDNAMKFIDKLLVKYVSKQTLTQDDKETTLSRFKTTTKLDDLAASDFVIEAATENTALKQTIFKNVSDITKQGTILATNTSSISITLLGSIVKEPQNVIGMHFMNPVPVMKLVEVIRGLATSNETYERTIDLAGQMNKTCTLSKDSPGFIANRILMPYINEAIQTLHEGIATKEDIDTTMKLGTNVPMGPLTLADFIGLDTCLAIMKVLYNEFADSKYRPSPLLVKMVEAGWLGKKSGRGFYQYE</sequence>
<comment type="similarity">
    <text evidence="2">Belongs to the 3-hydroxyacyl-CoA dehydrogenase family.</text>
</comment>
<dbReference type="InterPro" id="IPR006176">
    <property type="entry name" value="3-OHacyl-CoA_DH_NAD-bd"/>
</dbReference>
<keyword evidence="10" id="KW-1185">Reference proteome</keyword>
<dbReference type="GO" id="GO:0006631">
    <property type="term" value="P:fatty acid metabolic process"/>
    <property type="evidence" value="ECO:0007669"/>
    <property type="project" value="InterPro"/>
</dbReference>
<evidence type="ECO:0000313" key="10">
    <source>
        <dbReference type="Proteomes" id="UP001431209"/>
    </source>
</evidence>
<feature type="binding site" evidence="5">
    <location>
        <position position="121"/>
    </location>
    <ligand>
        <name>NAD(+)</name>
        <dbReference type="ChEBI" id="CHEBI:57540"/>
    </ligand>
</feature>
<dbReference type="Proteomes" id="UP001431209">
    <property type="component" value="Unassembled WGS sequence"/>
</dbReference>
<dbReference type="SUPFAM" id="SSF48179">
    <property type="entry name" value="6-phosphogluconate dehydrogenase C-terminal domain-like"/>
    <property type="match status" value="1"/>
</dbReference>
<evidence type="ECO:0000256" key="3">
    <source>
        <dbReference type="ARBA" id="ARBA00023002"/>
    </source>
</evidence>
<reference evidence="8 10" key="1">
    <citation type="submission" date="2024-03" db="EMBL/GenBank/DDBJ databases">
        <title>The Acrasis kona genome and developmental transcriptomes reveal deep origins of eukaryotic multicellular pathways.</title>
        <authorList>
            <person name="Sheikh S."/>
            <person name="Fu C.-J."/>
            <person name="Brown M.W."/>
            <person name="Baldauf S.L."/>
        </authorList>
    </citation>
    <scope>NUCLEOTIDE SEQUENCE [LARGE SCALE GENOMIC DNA]</scope>
    <source>
        <strain evidence="8 10">ATCC MYA-3509</strain>
    </source>
</reference>
<feature type="binding site" evidence="5">
    <location>
        <position position="167"/>
    </location>
    <ligand>
        <name>NAD(+)</name>
        <dbReference type="ChEBI" id="CHEBI:57540"/>
    </ligand>
</feature>
<dbReference type="PANTHER" id="PTHR48075">
    <property type="entry name" value="3-HYDROXYACYL-COA DEHYDROGENASE FAMILY PROTEIN"/>
    <property type="match status" value="1"/>
</dbReference>
<dbReference type="EMBL" id="JAOPGA020000133">
    <property type="protein sequence ID" value="KAL0477041.1"/>
    <property type="molecule type" value="Genomic_DNA"/>
</dbReference>
<evidence type="ECO:0000256" key="1">
    <source>
        <dbReference type="ARBA" id="ARBA00005005"/>
    </source>
</evidence>
<evidence type="ECO:0000256" key="4">
    <source>
        <dbReference type="PIRSR" id="PIRSR000105-1"/>
    </source>
</evidence>
<name>A0AAW2YHW1_9EUKA</name>
<dbReference type="Pfam" id="PF02737">
    <property type="entry name" value="3HCDH_N"/>
    <property type="match status" value="1"/>
</dbReference>
<feature type="domain" description="3-hydroxyacyl-CoA dehydrogenase NAD binding" evidence="7">
    <location>
        <begin position="28"/>
        <end position="207"/>
    </location>
</feature>
<feature type="binding site" evidence="5">
    <location>
        <begin position="33"/>
        <end position="38"/>
    </location>
    <ligand>
        <name>NAD(+)</name>
        <dbReference type="ChEBI" id="CHEBI:57540"/>
    </ligand>
</feature>
<evidence type="ECO:0000259" key="7">
    <source>
        <dbReference type="Pfam" id="PF02737"/>
    </source>
</evidence>
<dbReference type="GO" id="GO:0070403">
    <property type="term" value="F:NAD+ binding"/>
    <property type="evidence" value="ECO:0007669"/>
    <property type="project" value="InterPro"/>
</dbReference>
<dbReference type="GO" id="GO:0016616">
    <property type="term" value="F:oxidoreductase activity, acting on the CH-OH group of donors, NAD or NADP as acceptor"/>
    <property type="evidence" value="ECO:0007669"/>
    <property type="project" value="InterPro"/>
</dbReference>
<evidence type="ECO:0000259" key="6">
    <source>
        <dbReference type="Pfam" id="PF00725"/>
    </source>
</evidence>
<keyword evidence="5" id="KW-0520">NAD</keyword>
<dbReference type="InterPro" id="IPR006108">
    <property type="entry name" value="3HC_DH_C"/>
</dbReference>
<dbReference type="InterPro" id="IPR008927">
    <property type="entry name" value="6-PGluconate_DH-like_C_sf"/>
</dbReference>
<dbReference type="PANTHER" id="PTHR48075:SF5">
    <property type="entry name" value="3-HYDROXYBUTYRYL-COA DEHYDROGENASE"/>
    <property type="match status" value="1"/>
</dbReference>
<keyword evidence="3" id="KW-0560">Oxidoreductase</keyword>
<organism evidence="8 10">
    <name type="scientific">Acrasis kona</name>
    <dbReference type="NCBI Taxonomy" id="1008807"/>
    <lineage>
        <taxon>Eukaryota</taxon>
        <taxon>Discoba</taxon>
        <taxon>Heterolobosea</taxon>
        <taxon>Tetramitia</taxon>
        <taxon>Eutetramitia</taxon>
        <taxon>Acrasidae</taxon>
        <taxon>Acrasis</taxon>
    </lineage>
</organism>
<evidence type="ECO:0000313" key="9">
    <source>
        <dbReference type="EMBL" id="KAL0490349.1"/>
    </source>
</evidence>
<dbReference type="InterPro" id="IPR022694">
    <property type="entry name" value="3-OHacyl-CoA_DH"/>
</dbReference>
<dbReference type="SUPFAM" id="SSF51735">
    <property type="entry name" value="NAD(P)-binding Rossmann-fold domains"/>
    <property type="match status" value="1"/>
</dbReference>
<evidence type="ECO:0000256" key="5">
    <source>
        <dbReference type="PIRSR" id="PIRSR000105-2"/>
    </source>
</evidence>
<evidence type="ECO:0000313" key="8">
    <source>
        <dbReference type="EMBL" id="KAL0477041.1"/>
    </source>
</evidence>
<comment type="pathway">
    <text evidence="1">Lipid metabolism; fatty acid beta-oxidation.</text>
</comment>
<dbReference type="InterPro" id="IPR013328">
    <property type="entry name" value="6PGD_dom2"/>
</dbReference>
<dbReference type="FunFam" id="3.40.50.720:FF:000009">
    <property type="entry name" value="Fatty oxidation complex, alpha subunit"/>
    <property type="match status" value="1"/>
</dbReference>
<protein>
    <submittedName>
        <fullName evidence="8">3-hydroxybutyryl-CoA dehydrogenase</fullName>
    </submittedName>
</protein>
<comment type="caution">
    <text evidence="8">The sequence shown here is derived from an EMBL/GenBank/DDBJ whole genome shotgun (WGS) entry which is preliminary data.</text>
</comment>
<feature type="binding site" evidence="5">
    <location>
        <position position="298"/>
    </location>
    <ligand>
        <name>NAD(+)</name>
        <dbReference type="ChEBI" id="CHEBI:57540"/>
    </ligand>
</feature>
<dbReference type="PROSITE" id="PS00067">
    <property type="entry name" value="3HCDH"/>
    <property type="match status" value="1"/>
</dbReference>
<dbReference type="PIRSF" id="PIRSF000105">
    <property type="entry name" value="HCDH"/>
    <property type="match status" value="1"/>
</dbReference>
<dbReference type="EMBL" id="JAOPGA020001669">
    <property type="protein sequence ID" value="KAL0490349.1"/>
    <property type="molecule type" value="Genomic_DNA"/>
</dbReference>
<dbReference type="Pfam" id="PF00725">
    <property type="entry name" value="3HCDH"/>
    <property type="match status" value="1"/>
</dbReference>
<dbReference type="Gene3D" id="3.40.50.720">
    <property type="entry name" value="NAD(P)-binding Rossmann-like Domain"/>
    <property type="match status" value="1"/>
</dbReference>
<evidence type="ECO:0000256" key="2">
    <source>
        <dbReference type="ARBA" id="ARBA00009463"/>
    </source>
</evidence>
<feature type="binding site" evidence="5">
    <location>
        <position position="116"/>
    </location>
    <ligand>
        <name>NAD(+)</name>
        <dbReference type="ChEBI" id="CHEBI:57540"/>
    </ligand>
</feature>
<dbReference type="InterPro" id="IPR006180">
    <property type="entry name" value="3-OHacyl-CoA_DH_CS"/>
</dbReference>
<dbReference type="Gene3D" id="1.10.1040.10">
    <property type="entry name" value="N-(1-d-carboxylethyl)-l-norvaline Dehydrogenase, domain 2"/>
    <property type="match status" value="1"/>
</dbReference>
<feature type="site" description="Important for catalytic activity" evidence="4">
    <location>
        <position position="164"/>
    </location>
</feature>
<accession>A0AAW2YHW1</accession>